<organism evidence="1 2">
    <name type="scientific">Leptosphaeria maculans (strain JN3 / isolate v23.1.3 / race Av1-4-5-6-7-8)</name>
    <name type="common">Blackleg fungus</name>
    <name type="synonym">Phoma lingam</name>
    <dbReference type="NCBI Taxonomy" id="985895"/>
    <lineage>
        <taxon>Eukaryota</taxon>
        <taxon>Fungi</taxon>
        <taxon>Dikarya</taxon>
        <taxon>Ascomycota</taxon>
        <taxon>Pezizomycotina</taxon>
        <taxon>Dothideomycetes</taxon>
        <taxon>Pleosporomycetidae</taxon>
        <taxon>Pleosporales</taxon>
        <taxon>Pleosporineae</taxon>
        <taxon>Leptosphaeriaceae</taxon>
        <taxon>Plenodomus</taxon>
        <taxon>Plenodomus lingam/Leptosphaeria maculans species complex</taxon>
    </lineage>
</organism>
<evidence type="ECO:0000313" key="2">
    <source>
        <dbReference type="Proteomes" id="UP000002668"/>
    </source>
</evidence>
<dbReference type="VEuPathDB" id="FungiDB:LEMA_uP007720.1"/>
<protein>
    <submittedName>
        <fullName evidence="1">Predicted protein</fullName>
    </submittedName>
</protein>
<dbReference type="Proteomes" id="UP000002668">
    <property type="component" value="Genome"/>
</dbReference>
<keyword evidence="2" id="KW-1185">Reference proteome</keyword>
<name>E5AFJ6_LEPMJ</name>
<gene>
    <name evidence="1" type="ORF">LEMA_uP007720.1</name>
</gene>
<dbReference type="AlphaFoldDB" id="E5AFJ6"/>
<sequence length="72" mass="7928">MRRHVEKFGVASNMEDMEDSADHLLAFDVALEGLCLGKAPMLQAHAFSCTTRMSIHVHEEEAAVTTEVAIEV</sequence>
<dbReference type="EMBL" id="FP929139">
    <property type="protein sequence ID" value="CBY01985.1"/>
    <property type="molecule type" value="Genomic_DNA"/>
</dbReference>
<reference evidence="2" key="1">
    <citation type="journal article" date="2011" name="Nat. Commun.">
        <title>Effector diversification within compartments of the Leptosphaeria maculans genome affected by Repeat-Induced Point mutations.</title>
        <authorList>
            <person name="Rouxel T."/>
            <person name="Grandaubert J."/>
            <person name="Hane J.K."/>
            <person name="Hoede C."/>
            <person name="van de Wouw A.P."/>
            <person name="Couloux A."/>
            <person name="Dominguez V."/>
            <person name="Anthouard V."/>
            <person name="Bally P."/>
            <person name="Bourras S."/>
            <person name="Cozijnsen A.J."/>
            <person name="Ciuffetti L.M."/>
            <person name="Degrave A."/>
            <person name="Dilmaghani A."/>
            <person name="Duret L."/>
            <person name="Fudal I."/>
            <person name="Goodwin S.B."/>
            <person name="Gout L."/>
            <person name="Glaser N."/>
            <person name="Linglin J."/>
            <person name="Kema G.H.J."/>
            <person name="Lapalu N."/>
            <person name="Lawrence C.B."/>
            <person name="May K."/>
            <person name="Meyer M."/>
            <person name="Ollivier B."/>
            <person name="Poulain J."/>
            <person name="Schoch C.L."/>
            <person name="Simon A."/>
            <person name="Spatafora J.W."/>
            <person name="Stachowiak A."/>
            <person name="Turgeon B.G."/>
            <person name="Tyler B.M."/>
            <person name="Vincent D."/>
            <person name="Weissenbach J."/>
            <person name="Amselem J."/>
            <person name="Quesneville H."/>
            <person name="Oliver R.P."/>
            <person name="Wincker P."/>
            <person name="Balesdent M.-H."/>
            <person name="Howlett B.J."/>
        </authorList>
    </citation>
    <scope>NUCLEOTIDE SEQUENCE [LARGE SCALE GENOMIC DNA]</scope>
    <source>
        <strain evidence="2">JN3 / isolate v23.1.3 / race Av1-4-5-6-7-8</strain>
    </source>
</reference>
<dbReference type="HOGENOM" id="CLU_2722685_0_0_1"/>
<proteinExistence type="predicted"/>
<accession>E5AFJ6</accession>
<evidence type="ECO:0000313" key="1">
    <source>
        <dbReference type="EMBL" id="CBY01985.1"/>
    </source>
</evidence>
<dbReference type="InParanoid" id="E5AFJ6"/>